<dbReference type="Pfam" id="PF02698">
    <property type="entry name" value="DUF218"/>
    <property type="match status" value="1"/>
</dbReference>
<dbReference type="PANTHER" id="PTHR30336:SF6">
    <property type="entry name" value="INTEGRAL MEMBRANE PROTEIN"/>
    <property type="match status" value="1"/>
</dbReference>
<name>A0A511MSX1_9NOCA</name>
<evidence type="ECO:0000313" key="3">
    <source>
        <dbReference type="EMBL" id="GEM43684.1"/>
    </source>
</evidence>
<evidence type="ECO:0000313" key="4">
    <source>
        <dbReference type="Proteomes" id="UP000321424"/>
    </source>
</evidence>
<keyword evidence="4" id="KW-1185">Reference proteome</keyword>
<keyword evidence="1" id="KW-0472">Membrane</keyword>
<gene>
    <name evidence="3" type="ORF">NN4_82030</name>
</gene>
<dbReference type="InterPro" id="IPR003848">
    <property type="entry name" value="DUF218"/>
</dbReference>
<keyword evidence="1" id="KW-1133">Transmembrane helix</keyword>
<evidence type="ECO:0000259" key="2">
    <source>
        <dbReference type="Pfam" id="PF02698"/>
    </source>
</evidence>
<dbReference type="AlphaFoldDB" id="A0A511MSX1"/>
<sequence length="252" mass="26763">MAAVGSDRQAASPTMVAAGNLASQALPARALSDRLEEVAVVDDRKPRLEGKRKRRWVRRSFRATVAMAAGLLLIVVGANVRLWLVSSGHRFAPDAAPTAPVVIVPGAKVGPDGAPMAYLRGRLDVAIELLQAGKVREILVSGDAAGTSGDEIASMTKYLADHGVDPALVRADGEGLSTRATCERAKQLFGIDRAIIVTQYQHVPRAVALCRAEGIDADGVTAYCDCRRITLVRNNIREWLAAPKAIAALIGR</sequence>
<dbReference type="EMBL" id="BJXA01000109">
    <property type="protein sequence ID" value="GEM43684.1"/>
    <property type="molecule type" value="Genomic_DNA"/>
</dbReference>
<comment type="caution">
    <text evidence="3">The sequence shown here is derived from an EMBL/GenBank/DDBJ whole genome shotgun (WGS) entry which is preliminary data.</text>
</comment>
<organism evidence="3 4">
    <name type="scientific">Nocardia ninae NBRC 108245</name>
    <dbReference type="NCBI Taxonomy" id="1210091"/>
    <lineage>
        <taxon>Bacteria</taxon>
        <taxon>Bacillati</taxon>
        <taxon>Actinomycetota</taxon>
        <taxon>Actinomycetes</taxon>
        <taxon>Mycobacteriales</taxon>
        <taxon>Nocardiaceae</taxon>
        <taxon>Nocardia</taxon>
    </lineage>
</organism>
<dbReference type="Proteomes" id="UP000321424">
    <property type="component" value="Unassembled WGS sequence"/>
</dbReference>
<dbReference type="GO" id="GO:0005886">
    <property type="term" value="C:plasma membrane"/>
    <property type="evidence" value="ECO:0007669"/>
    <property type="project" value="TreeGrafter"/>
</dbReference>
<reference evidence="3 4" key="1">
    <citation type="submission" date="2019-07" db="EMBL/GenBank/DDBJ databases">
        <title>Whole genome shotgun sequence of Nocardia ninae NBRC 108245.</title>
        <authorList>
            <person name="Hosoyama A."/>
            <person name="Uohara A."/>
            <person name="Ohji S."/>
            <person name="Ichikawa N."/>
        </authorList>
    </citation>
    <scope>NUCLEOTIDE SEQUENCE [LARGE SCALE GENOMIC DNA]</scope>
    <source>
        <strain evidence="3 4">NBRC 108245</strain>
    </source>
</reference>
<feature type="domain" description="DUF218" evidence="2">
    <location>
        <begin position="101"/>
        <end position="240"/>
    </location>
</feature>
<keyword evidence="1" id="KW-0812">Transmembrane</keyword>
<protein>
    <recommendedName>
        <fullName evidence="2">DUF218 domain-containing protein</fullName>
    </recommendedName>
</protein>
<dbReference type="PANTHER" id="PTHR30336">
    <property type="entry name" value="INNER MEMBRANE PROTEIN, PROBABLE PERMEASE"/>
    <property type="match status" value="1"/>
</dbReference>
<proteinExistence type="predicted"/>
<dbReference type="InterPro" id="IPR051599">
    <property type="entry name" value="Cell_Envelope_Assoc"/>
</dbReference>
<accession>A0A511MSX1</accession>
<evidence type="ECO:0000256" key="1">
    <source>
        <dbReference type="SAM" id="Phobius"/>
    </source>
</evidence>
<feature type="transmembrane region" description="Helical" evidence="1">
    <location>
        <begin position="61"/>
        <end position="84"/>
    </location>
</feature>
<dbReference type="CDD" id="cd06259">
    <property type="entry name" value="YdcF-like"/>
    <property type="match status" value="1"/>
</dbReference>